<dbReference type="EMBL" id="OBML01000002">
    <property type="protein sequence ID" value="SOB97145.1"/>
    <property type="molecule type" value="Genomic_DNA"/>
</dbReference>
<evidence type="ECO:0000256" key="1">
    <source>
        <dbReference type="SAM" id="SignalP"/>
    </source>
</evidence>
<reference evidence="2 3" key="1">
    <citation type="submission" date="2017-08" db="EMBL/GenBank/DDBJ databases">
        <authorList>
            <person name="de Groot N.N."/>
        </authorList>
    </citation>
    <scope>NUCLEOTIDE SEQUENCE [LARGE SCALE GENOMIC DNA]</scope>
    <source>
        <strain evidence="2 3">USBA 352</strain>
    </source>
</reference>
<evidence type="ECO:0000313" key="2">
    <source>
        <dbReference type="EMBL" id="SOB97145.1"/>
    </source>
</evidence>
<dbReference type="InterPro" id="IPR024409">
    <property type="entry name" value="DUF3833"/>
</dbReference>
<evidence type="ECO:0000313" key="3">
    <source>
        <dbReference type="Proteomes" id="UP000219331"/>
    </source>
</evidence>
<dbReference type="OrthoDB" id="5296954at2"/>
<name>A0A285RTP4_9HYPH</name>
<dbReference type="Pfam" id="PF12915">
    <property type="entry name" value="DUF3833"/>
    <property type="match status" value="1"/>
</dbReference>
<protein>
    <recommendedName>
        <fullName evidence="4">Solute-binding protein family 5 domain-containing protein</fullName>
    </recommendedName>
</protein>
<accession>A0A285RTP4</accession>
<dbReference type="RefSeq" id="WP_097174144.1">
    <property type="nucleotide sequence ID" value="NZ_OBML01000002.1"/>
</dbReference>
<dbReference type="AlphaFoldDB" id="A0A285RTP4"/>
<dbReference type="Proteomes" id="UP000219331">
    <property type="component" value="Unassembled WGS sequence"/>
</dbReference>
<organism evidence="2 3">
    <name type="scientific">Stappia indica</name>
    <dbReference type="NCBI Taxonomy" id="538381"/>
    <lineage>
        <taxon>Bacteria</taxon>
        <taxon>Pseudomonadati</taxon>
        <taxon>Pseudomonadota</taxon>
        <taxon>Alphaproteobacteria</taxon>
        <taxon>Hyphomicrobiales</taxon>
        <taxon>Stappiaceae</taxon>
        <taxon>Stappia</taxon>
    </lineage>
</organism>
<evidence type="ECO:0008006" key="4">
    <source>
        <dbReference type="Google" id="ProtNLM"/>
    </source>
</evidence>
<feature type="chain" id="PRO_5012470729" description="Solute-binding protein family 5 domain-containing protein" evidence="1">
    <location>
        <begin position="39"/>
        <end position="186"/>
    </location>
</feature>
<feature type="signal peptide" evidence="1">
    <location>
        <begin position="1"/>
        <end position="38"/>
    </location>
</feature>
<keyword evidence="1" id="KW-0732">Signal</keyword>
<dbReference type="STRING" id="538381.GCA_001696535_03107"/>
<sequence length="186" mass="20556">MPALIFCREAARANISALAAVLALVLLLPVLAAGSAHAAAKPLVLEEYFRGRTVGEGVFESGIADIRRPFTVVTHGTWNPKTFTLRLREDFRFADGERDTKVWFFQKVADNRYVGTRSDVLNPVTITTGGSSIRFNYAAELATEDGPLAVRFFDTLTRVDARTVRNTADVRKYGITVGTIDLTFRK</sequence>
<keyword evidence="3" id="KW-1185">Reference proteome</keyword>
<gene>
    <name evidence="2" type="ORF">SAMN05421512_102414</name>
</gene>
<proteinExistence type="predicted"/>